<dbReference type="FunFam" id="3.40.50.300:FF:002288">
    <property type="entry name" value="Probable thymidylate kinase"/>
    <property type="match status" value="1"/>
</dbReference>
<reference evidence="12 15" key="2">
    <citation type="submission" date="2022-09" db="EMBL/GenBank/DDBJ databases">
        <title>complete genome sequences of Clostridium tetani str. KHSU-234311-028 isolated from soil.</title>
        <authorList>
            <person name="Sekizuka T."/>
            <person name="Shitada C."/>
            <person name="Takahashi M."/>
            <person name="Kuroda M."/>
        </authorList>
    </citation>
    <scope>NUCLEOTIDE SEQUENCE [LARGE SCALE GENOMIC DNA]</scope>
    <source>
        <strain evidence="12 15">KHSU-234311-028</strain>
    </source>
</reference>
<dbReference type="GeneID" id="24252931"/>
<dbReference type="CDD" id="cd01672">
    <property type="entry name" value="TMPK"/>
    <property type="match status" value="1"/>
</dbReference>
<keyword evidence="4 10" id="KW-0808">Transferase</keyword>
<reference evidence="13 14" key="1">
    <citation type="submission" date="2018-06" db="EMBL/GenBank/DDBJ databases">
        <title>Genome conservation of Clostridium tetani.</title>
        <authorList>
            <person name="Bruggemann H."/>
            <person name="Popoff M.R."/>
        </authorList>
    </citation>
    <scope>NUCLEOTIDE SEQUENCE [LARGE SCALE GENOMIC DNA]</scope>
    <source>
        <strain evidence="13 14">2017.061</strain>
    </source>
</reference>
<evidence type="ECO:0000256" key="2">
    <source>
        <dbReference type="ARBA" id="ARBA00012980"/>
    </source>
</evidence>
<evidence type="ECO:0000256" key="10">
    <source>
        <dbReference type="HAMAP-Rule" id="MF_00165"/>
    </source>
</evidence>
<evidence type="ECO:0000313" key="15">
    <source>
        <dbReference type="Proteomes" id="UP001321763"/>
    </source>
</evidence>
<dbReference type="Proteomes" id="UP000290921">
    <property type="component" value="Unassembled WGS sequence"/>
</dbReference>
<sequence length="228" mass="26474">MNDKKGKLIVIEAPDGSGKATQTKKLYNKLVEDKYDVLKVEYPDYNSNSSALIKMYLSGEFGDKPNDVNAYAASTFFAVDRFASFKKKWGAFYENGGIILADRYTTSNMVHQASKIKNVEEKKKFLDWLWDLEFNLMGLPIPDATIFLDLPPEYSRNLIKNRKNKFTGEEEKDIHERDEDYLNISYKNAVDIAEKYNWIKINCIKGDKIKNINEIHEEIYKVLKEKTL</sequence>
<keyword evidence="8 10" id="KW-0067">ATP-binding</keyword>
<keyword evidence="7 10" id="KW-0418">Kinase</keyword>
<evidence type="ECO:0000256" key="1">
    <source>
        <dbReference type="ARBA" id="ARBA00009776"/>
    </source>
</evidence>
<dbReference type="SUPFAM" id="SSF52540">
    <property type="entry name" value="P-loop containing nucleoside triphosphate hydrolases"/>
    <property type="match status" value="1"/>
</dbReference>
<dbReference type="RefSeq" id="WP_011098537.1">
    <property type="nucleotide sequence ID" value="NZ_AP026804.1"/>
</dbReference>
<dbReference type="GO" id="GO:0006235">
    <property type="term" value="P:dTTP biosynthetic process"/>
    <property type="evidence" value="ECO:0007669"/>
    <property type="project" value="UniProtKB-UniRule"/>
</dbReference>
<protein>
    <recommendedName>
        <fullName evidence="3 10">Thymidylate kinase</fullName>
        <ecNumber evidence="2 10">2.7.4.9</ecNumber>
    </recommendedName>
    <alternativeName>
        <fullName evidence="10">dTMP kinase</fullName>
    </alternativeName>
</protein>
<dbReference type="EC" id="2.7.4.9" evidence="2 10"/>
<dbReference type="InterPro" id="IPR027417">
    <property type="entry name" value="P-loop_NTPase"/>
</dbReference>
<comment type="similarity">
    <text evidence="1 10">Belongs to the thymidylate kinase family.</text>
</comment>
<dbReference type="GO" id="GO:0006233">
    <property type="term" value="P:dTDP biosynthetic process"/>
    <property type="evidence" value="ECO:0007669"/>
    <property type="project" value="InterPro"/>
</dbReference>
<dbReference type="OMA" id="KISFPNY"/>
<dbReference type="GO" id="GO:0005829">
    <property type="term" value="C:cytosol"/>
    <property type="evidence" value="ECO:0007669"/>
    <property type="project" value="TreeGrafter"/>
</dbReference>
<evidence type="ECO:0000313" key="13">
    <source>
        <dbReference type="EMBL" id="RXI48703.1"/>
    </source>
</evidence>
<dbReference type="EMBL" id="AP026818">
    <property type="protein sequence ID" value="BDR79803.1"/>
    <property type="molecule type" value="Genomic_DNA"/>
</dbReference>
<evidence type="ECO:0000259" key="11">
    <source>
        <dbReference type="Pfam" id="PF02223"/>
    </source>
</evidence>
<dbReference type="EMBL" id="QMAP01000006">
    <property type="protein sequence ID" value="RXI48703.1"/>
    <property type="molecule type" value="Genomic_DNA"/>
</dbReference>
<dbReference type="Gene3D" id="3.40.50.300">
    <property type="entry name" value="P-loop containing nucleotide triphosphate hydrolases"/>
    <property type="match status" value="1"/>
</dbReference>
<comment type="catalytic activity">
    <reaction evidence="9 10">
        <text>dTMP + ATP = dTDP + ADP</text>
        <dbReference type="Rhea" id="RHEA:13517"/>
        <dbReference type="ChEBI" id="CHEBI:30616"/>
        <dbReference type="ChEBI" id="CHEBI:58369"/>
        <dbReference type="ChEBI" id="CHEBI:63528"/>
        <dbReference type="ChEBI" id="CHEBI:456216"/>
        <dbReference type="EC" id="2.7.4.9"/>
    </reaction>
</comment>
<keyword evidence="5 10" id="KW-0545">Nucleotide biosynthesis</keyword>
<evidence type="ECO:0000256" key="8">
    <source>
        <dbReference type="ARBA" id="ARBA00022840"/>
    </source>
</evidence>
<evidence type="ECO:0000313" key="12">
    <source>
        <dbReference type="EMBL" id="BDR79803.1"/>
    </source>
</evidence>
<organism evidence="13 14">
    <name type="scientific">Clostridium tetani</name>
    <dbReference type="NCBI Taxonomy" id="1513"/>
    <lineage>
        <taxon>Bacteria</taxon>
        <taxon>Bacillati</taxon>
        <taxon>Bacillota</taxon>
        <taxon>Clostridia</taxon>
        <taxon>Eubacteriales</taxon>
        <taxon>Clostridiaceae</taxon>
        <taxon>Clostridium</taxon>
    </lineage>
</organism>
<proteinExistence type="inferred from homology"/>
<dbReference type="InterPro" id="IPR018094">
    <property type="entry name" value="Thymidylate_kinase"/>
</dbReference>
<feature type="domain" description="Thymidylate kinase-like" evidence="11">
    <location>
        <begin position="11"/>
        <end position="204"/>
    </location>
</feature>
<comment type="caution">
    <text evidence="10">Lacks conserved residue(s) required for the propagation of feature annotation.</text>
</comment>
<dbReference type="PANTHER" id="PTHR10344">
    <property type="entry name" value="THYMIDYLATE KINASE"/>
    <property type="match status" value="1"/>
</dbReference>
<evidence type="ECO:0000256" key="6">
    <source>
        <dbReference type="ARBA" id="ARBA00022741"/>
    </source>
</evidence>
<dbReference type="HAMAP" id="MF_00165">
    <property type="entry name" value="Thymidylate_kinase"/>
    <property type="match status" value="1"/>
</dbReference>
<dbReference type="Proteomes" id="UP001321763">
    <property type="component" value="Chromosome"/>
</dbReference>
<dbReference type="PANTHER" id="PTHR10344:SF4">
    <property type="entry name" value="UMP-CMP KINASE 2, MITOCHONDRIAL"/>
    <property type="match status" value="1"/>
</dbReference>
<comment type="function">
    <text evidence="10">Phosphorylation of dTMP to form dTDP in both de novo and salvage pathways of dTTP synthesis.</text>
</comment>
<dbReference type="Pfam" id="PF02223">
    <property type="entry name" value="Thymidylate_kin"/>
    <property type="match status" value="1"/>
</dbReference>
<evidence type="ECO:0000256" key="7">
    <source>
        <dbReference type="ARBA" id="ARBA00022777"/>
    </source>
</evidence>
<dbReference type="InterPro" id="IPR039430">
    <property type="entry name" value="Thymidylate_kin-like_dom"/>
</dbReference>
<accession>A0A4Q0VBI1</accession>
<evidence type="ECO:0000256" key="5">
    <source>
        <dbReference type="ARBA" id="ARBA00022727"/>
    </source>
</evidence>
<evidence type="ECO:0000313" key="14">
    <source>
        <dbReference type="Proteomes" id="UP000290921"/>
    </source>
</evidence>
<keyword evidence="6 10" id="KW-0547">Nucleotide-binding</keyword>
<dbReference type="AlphaFoldDB" id="A0A4Q0VBI1"/>
<evidence type="ECO:0000256" key="3">
    <source>
        <dbReference type="ARBA" id="ARBA00017144"/>
    </source>
</evidence>
<dbReference type="GO" id="GO:0004798">
    <property type="term" value="F:dTMP kinase activity"/>
    <property type="evidence" value="ECO:0007669"/>
    <property type="project" value="UniProtKB-UniRule"/>
</dbReference>
<name>A0A4Q0VBI1_CLOTA</name>
<dbReference type="GO" id="GO:0006227">
    <property type="term" value="P:dUDP biosynthetic process"/>
    <property type="evidence" value="ECO:0007669"/>
    <property type="project" value="TreeGrafter"/>
</dbReference>
<dbReference type="GO" id="GO:0005524">
    <property type="term" value="F:ATP binding"/>
    <property type="evidence" value="ECO:0007669"/>
    <property type="project" value="UniProtKB-UniRule"/>
</dbReference>
<evidence type="ECO:0000256" key="4">
    <source>
        <dbReference type="ARBA" id="ARBA00022679"/>
    </source>
</evidence>
<evidence type="ECO:0000256" key="9">
    <source>
        <dbReference type="ARBA" id="ARBA00048743"/>
    </source>
</evidence>
<gene>
    <name evidence="10" type="primary">tmk</name>
    <name evidence="13" type="ORF">DP130_08215</name>
    <name evidence="12" type="ORF">K234311028_00490</name>
</gene>